<dbReference type="EMBL" id="MHPJ01000009">
    <property type="protein sequence ID" value="OGZ79067.1"/>
    <property type="molecule type" value="Genomic_DNA"/>
</dbReference>
<organism evidence="1 2">
    <name type="scientific">Candidatus Staskawiczbacteria bacterium RIFOXYB1_FULL_37_44</name>
    <dbReference type="NCBI Taxonomy" id="1802223"/>
    <lineage>
        <taxon>Bacteria</taxon>
        <taxon>Candidatus Staskawicziibacteriota</taxon>
    </lineage>
</organism>
<dbReference type="STRING" id="1802223.A2358_03715"/>
<evidence type="ECO:0008006" key="3">
    <source>
        <dbReference type="Google" id="ProtNLM"/>
    </source>
</evidence>
<evidence type="ECO:0000313" key="2">
    <source>
        <dbReference type="Proteomes" id="UP000178650"/>
    </source>
</evidence>
<comment type="caution">
    <text evidence="1">The sequence shown here is derived from an EMBL/GenBank/DDBJ whole genome shotgun (WGS) entry which is preliminary data.</text>
</comment>
<protein>
    <recommendedName>
        <fullName evidence="3">Homing endonuclease LAGLIDADG domain-containing protein</fullName>
    </recommendedName>
</protein>
<dbReference type="Proteomes" id="UP000178650">
    <property type="component" value="Unassembled WGS sequence"/>
</dbReference>
<sequence>MNNLTEEKLRRFYIKDKKSVADIAKLFNRSEHGIDYWIKKYNIPKRTISEAIYIKCNPGGDPFKVKKVLGKRDVELKNLGLGIYWGEGDKSPNNTSVRLSNTDPFLLKKFREFLRKIYKVEEKKIQYGLILFNDSKESDAVAFWEKHLGIERNQLGKITVIPPQGKGTYKRKSKHGVLIIIFTNKKLKEIILEEINNFKK</sequence>
<gene>
    <name evidence="1" type="ORF">A2358_03715</name>
</gene>
<name>A0A1G2IWV8_9BACT</name>
<accession>A0A1G2IWV8</accession>
<dbReference type="AlphaFoldDB" id="A0A1G2IWV8"/>
<reference evidence="1 2" key="1">
    <citation type="journal article" date="2016" name="Nat. Commun.">
        <title>Thousands of microbial genomes shed light on interconnected biogeochemical processes in an aquifer system.</title>
        <authorList>
            <person name="Anantharaman K."/>
            <person name="Brown C.T."/>
            <person name="Hug L.A."/>
            <person name="Sharon I."/>
            <person name="Castelle C.J."/>
            <person name="Probst A.J."/>
            <person name="Thomas B.C."/>
            <person name="Singh A."/>
            <person name="Wilkins M.J."/>
            <person name="Karaoz U."/>
            <person name="Brodie E.L."/>
            <person name="Williams K.H."/>
            <person name="Hubbard S.S."/>
            <person name="Banfield J.F."/>
        </authorList>
    </citation>
    <scope>NUCLEOTIDE SEQUENCE [LARGE SCALE GENOMIC DNA]</scope>
</reference>
<evidence type="ECO:0000313" key="1">
    <source>
        <dbReference type="EMBL" id="OGZ79067.1"/>
    </source>
</evidence>
<proteinExistence type="predicted"/>